<dbReference type="AlphaFoldDB" id="A0A0H2YUN3"/>
<dbReference type="InterPro" id="IPR058533">
    <property type="entry name" value="Cation_efflux_TM"/>
</dbReference>
<evidence type="ECO:0000256" key="5">
    <source>
        <dbReference type="ARBA" id="ARBA00023136"/>
    </source>
</evidence>
<feature type="transmembrane region" description="Helical" evidence="6">
    <location>
        <begin position="77"/>
        <end position="97"/>
    </location>
</feature>
<dbReference type="Proteomes" id="UP000001823">
    <property type="component" value="Chromosome"/>
</dbReference>
<keyword evidence="4 6" id="KW-1133">Transmembrane helix</keyword>
<feature type="transmembrane region" description="Helical" evidence="6">
    <location>
        <begin position="117"/>
        <end position="137"/>
    </location>
</feature>
<dbReference type="SUPFAM" id="SSF161111">
    <property type="entry name" value="Cation efflux protein transmembrane domain-like"/>
    <property type="match status" value="1"/>
</dbReference>
<evidence type="ECO:0000256" key="1">
    <source>
        <dbReference type="ARBA" id="ARBA00004141"/>
    </source>
</evidence>
<dbReference type="GO" id="GO:0006882">
    <property type="term" value="P:intracellular zinc ion homeostasis"/>
    <property type="evidence" value="ECO:0007669"/>
    <property type="project" value="TreeGrafter"/>
</dbReference>
<dbReference type="GO" id="GO:0015093">
    <property type="term" value="F:ferrous iron transmembrane transporter activity"/>
    <property type="evidence" value="ECO:0007669"/>
    <property type="project" value="TreeGrafter"/>
</dbReference>
<evidence type="ECO:0000256" key="3">
    <source>
        <dbReference type="ARBA" id="ARBA00022692"/>
    </source>
</evidence>
<gene>
    <name evidence="8" type="ordered locus">CPF_1874</name>
</gene>
<dbReference type="KEGG" id="cpf:CPF_1874"/>
<accession>A0A0H2YUN3</accession>
<keyword evidence="5 6" id="KW-0472">Membrane</keyword>
<evidence type="ECO:0000313" key="9">
    <source>
        <dbReference type="Proteomes" id="UP000001823"/>
    </source>
</evidence>
<dbReference type="PANTHER" id="PTHR43840">
    <property type="entry name" value="MITOCHONDRIAL METAL TRANSPORTER 1-RELATED"/>
    <property type="match status" value="1"/>
</dbReference>
<feature type="domain" description="Cation efflux protein transmembrane" evidence="7">
    <location>
        <begin position="2"/>
        <end position="177"/>
    </location>
</feature>
<evidence type="ECO:0000313" key="8">
    <source>
        <dbReference type="EMBL" id="ABG84774.1"/>
    </source>
</evidence>
<dbReference type="InterPro" id="IPR050291">
    <property type="entry name" value="CDF_Transporter"/>
</dbReference>
<dbReference type="Pfam" id="PF01545">
    <property type="entry name" value="Cation_efflux"/>
    <property type="match status" value="1"/>
</dbReference>
<protein>
    <submittedName>
        <fullName evidence="8">Cation efflux family protein</fullName>
    </submittedName>
</protein>
<proteinExistence type="predicted"/>
<dbReference type="GO" id="GO:0005886">
    <property type="term" value="C:plasma membrane"/>
    <property type="evidence" value="ECO:0007669"/>
    <property type="project" value="TreeGrafter"/>
</dbReference>
<reference evidence="8 9" key="1">
    <citation type="journal article" date="2006" name="Genome Res.">
        <title>Skewed genomic variability in strains of the toxigenic bacterial pathogen, Clostridium perfringens.</title>
        <authorList>
            <person name="Myers G.S."/>
            <person name="Rasko D.A."/>
            <person name="Cheung J.K."/>
            <person name="Ravel J."/>
            <person name="Seshadri R."/>
            <person name="Deboy R.T."/>
            <person name="Ren Q."/>
            <person name="Varga J."/>
            <person name="Awad M.M."/>
            <person name="Brinkac L.M."/>
            <person name="Daugherty S.C."/>
            <person name="Haft D.H."/>
            <person name="Dodson R.J."/>
            <person name="Madupu R."/>
            <person name="Nelson W.C."/>
            <person name="Rosovitz M.J."/>
            <person name="Sullivan S.A."/>
            <person name="Khouri H."/>
            <person name="Dimitrov G.I."/>
            <person name="Watkins K.L."/>
            <person name="Mulligan S."/>
            <person name="Benton J."/>
            <person name="Radune D."/>
            <person name="Fisher D.J."/>
            <person name="Atkins H.S."/>
            <person name="Hiscox T."/>
            <person name="Jost B.H."/>
            <person name="Billington S.J."/>
            <person name="Songer J.G."/>
            <person name="McClane B.A."/>
            <person name="Titball R.W."/>
            <person name="Rood J.I."/>
            <person name="Melville S.B."/>
            <person name="Paulsen I.T."/>
        </authorList>
    </citation>
    <scope>NUCLEOTIDE SEQUENCE [LARGE SCALE GENOMIC DNA]</scope>
    <source>
        <strain evidence="9">ATCC 13124 / DSM 756 / JCM 1290 / NCIMB 6125 / NCTC 8237 / S 107 / Type A</strain>
    </source>
</reference>
<evidence type="ECO:0000256" key="4">
    <source>
        <dbReference type="ARBA" id="ARBA00022989"/>
    </source>
</evidence>
<keyword evidence="3 6" id="KW-0812">Transmembrane</keyword>
<dbReference type="Gene3D" id="1.20.1510.10">
    <property type="entry name" value="Cation efflux protein transmembrane domain"/>
    <property type="match status" value="1"/>
</dbReference>
<dbReference type="RefSeq" id="WP_011590916.1">
    <property type="nucleotide sequence ID" value="NC_008261.1"/>
</dbReference>
<name>A0A0H2YUN3_CLOP1</name>
<dbReference type="EMBL" id="CP000246">
    <property type="protein sequence ID" value="ABG84774.1"/>
    <property type="molecule type" value="Genomic_DNA"/>
</dbReference>
<keyword evidence="2" id="KW-0813">Transport</keyword>
<sequence length="268" mass="30595">MILFDGMYSLGGVILSLLALMGSIYINKKDYEKYPFGKKMIEPLIVIIKSLAIFIMCIYSLIGSIKDLINGGNEVQYGYALIYALISTLGCGIAYFFLKKKGKAINSSLVNIESSQWLMDTLLSMGVLVGFLIANIIKHTEFIWFNRYLDPLMVIICSSVFIKMPIKSFGDGLKELLEFKADDSITLEIDKLVEGIEREYNFEDTITRVSKTGNDLRIEIDFIYNEESNIKVLDEMDGVREKIFNSLSHINYEKWLNVSFTKDKKWAI</sequence>
<dbReference type="GO" id="GO:0015086">
    <property type="term" value="F:cadmium ion transmembrane transporter activity"/>
    <property type="evidence" value="ECO:0007669"/>
    <property type="project" value="TreeGrafter"/>
</dbReference>
<evidence type="ECO:0000256" key="2">
    <source>
        <dbReference type="ARBA" id="ARBA00022448"/>
    </source>
</evidence>
<organism evidence="8 9">
    <name type="scientific">Clostridium perfringens (strain ATCC 13124 / DSM 756 / JCM 1290 / NCIMB 6125 / NCTC 8237 / Type A)</name>
    <dbReference type="NCBI Taxonomy" id="195103"/>
    <lineage>
        <taxon>Bacteria</taxon>
        <taxon>Bacillati</taxon>
        <taxon>Bacillota</taxon>
        <taxon>Clostridia</taxon>
        <taxon>Eubacteriales</taxon>
        <taxon>Clostridiaceae</taxon>
        <taxon>Clostridium</taxon>
    </lineage>
</organism>
<dbReference type="GO" id="GO:0015341">
    <property type="term" value="F:zinc efflux antiporter activity"/>
    <property type="evidence" value="ECO:0007669"/>
    <property type="project" value="TreeGrafter"/>
</dbReference>
<dbReference type="PANTHER" id="PTHR43840:SF15">
    <property type="entry name" value="MITOCHONDRIAL METAL TRANSPORTER 1-RELATED"/>
    <property type="match status" value="1"/>
</dbReference>
<comment type="subcellular location">
    <subcellularLocation>
        <location evidence="1">Membrane</location>
        <topology evidence="1">Multi-pass membrane protein</topology>
    </subcellularLocation>
</comment>
<dbReference type="PaxDb" id="195103-CPF_1874"/>
<evidence type="ECO:0000256" key="6">
    <source>
        <dbReference type="SAM" id="Phobius"/>
    </source>
</evidence>
<feature type="transmembrane region" description="Helical" evidence="6">
    <location>
        <begin position="143"/>
        <end position="162"/>
    </location>
</feature>
<dbReference type="HOGENOM" id="CLU_056154_0_1_9"/>
<dbReference type="eggNOG" id="COG3965">
    <property type="taxonomic scope" value="Bacteria"/>
</dbReference>
<feature type="transmembrane region" description="Helical" evidence="6">
    <location>
        <begin position="6"/>
        <end position="26"/>
    </location>
</feature>
<feature type="transmembrane region" description="Helical" evidence="6">
    <location>
        <begin position="46"/>
        <end position="65"/>
    </location>
</feature>
<evidence type="ECO:0000259" key="7">
    <source>
        <dbReference type="Pfam" id="PF01545"/>
    </source>
</evidence>
<keyword evidence="9" id="KW-1185">Reference proteome</keyword>
<dbReference type="InterPro" id="IPR027469">
    <property type="entry name" value="Cation_efflux_TMD_sf"/>
</dbReference>